<accession>A0ABV0TSF7</accession>
<evidence type="ECO:0000313" key="2">
    <source>
        <dbReference type="EMBL" id="MEQ2234382.1"/>
    </source>
</evidence>
<sequence length="118" mass="13282">MARCRANQAARYHGDAVSVVPFPDWKTAPLGFVETCRELSGTQFASAGLREKQRDISGAVPPLSRSSPSRKRLDHWKGGGFIRAVASWEVRCYAPFSKCWKKGRICFDPWLQQRLLTA</sequence>
<evidence type="ECO:0000313" key="3">
    <source>
        <dbReference type="Proteomes" id="UP001482620"/>
    </source>
</evidence>
<reference evidence="2 3" key="1">
    <citation type="submission" date="2021-06" db="EMBL/GenBank/DDBJ databases">
        <authorList>
            <person name="Palmer J.M."/>
        </authorList>
    </citation>
    <scope>NUCLEOTIDE SEQUENCE [LARGE SCALE GENOMIC DNA]</scope>
    <source>
        <strain evidence="3">if_2019</strain>
        <tissue evidence="2">Muscle</tissue>
    </source>
</reference>
<dbReference type="Proteomes" id="UP001482620">
    <property type="component" value="Unassembled WGS sequence"/>
</dbReference>
<protein>
    <submittedName>
        <fullName evidence="2">Uncharacterized protein</fullName>
    </submittedName>
</protein>
<name>A0ABV0TSF7_9TELE</name>
<proteinExistence type="predicted"/>
<comment type="caution">
    <text evidence="2">The sequence shown here is derived from an EMBL/GenBank/DDBJ whole genome shotgun (WGS) entry which is preliminary data.</text>
</comment>
<feature type="region of interest" description="Disordered" evidence="1">
    <location>
        <begin position="53"/>
        <end position="72"/>
    </location>
</feature>
<gene>
    <name evidence="2" type="ORF">ILYODFUR_031277</name>
</gene>
<evidence type="ECO:0000256" key="1">
    <source>
        <dbReference type="SAM" id="MobiDB-lite"/>
    </source>
</evidence>
<organism evidence="2 3">
    <name type="scientific">Ilyodon furcidens</name>
    <name type="common">goldbreast splitfin</name>
    <dbReference type="NCBI Taxonomy" id="33524"/>
    <lineage>
        <taxon>Eukaryota</taxon>
        <taxon>Metazoa</taxon>
        <taxon>Chordata</taxon>
        <taxon>Craniata</taxon>
        <taxon>Vertebrata</taxon>
        <taxon>Euteleostomi</taxon>
        <taxon>Actinopterygii</taxon>
        <taxon>Neopterygii</taxon>
        <taxon>Teleostei</taxon>
        <taxon>Neoteleostei</taxon>
        <taxon>Acanthomorphata</taxon>
        <taxon>Ovalentaria</taxon>
        <taxon>Atherinomorphae</taxon>
        <taxon>Cyprinodontiformes</taxon>
        <taxon>Goodeidae</taxon>
        <taxon>Ilyodon</taxon>
    </lineage>
</organism>
<keyword evidence="3" id="KW-1185">Reference proteome</keyword>
<dbReference type="EMBL" id="JAHRIQ010039572">
    <property type="protein sequence ID" value="MEQ2234382.1"/>
    <property type="molecule type" value="Genomic_DNA"/>
</dbReference>